<feature type="transmembrane region" description="Helical" evidence="2">
    <location>
        <begin position="28"/>
        <end position="49"/>
    </location>
</feature>
<keyword evidence="2" id="KW-0812">Transmembrane</keyword>
<evidence type="ECO:0000313" key="3">
    <source>
        <dbReference type="EMBL" id="WQB68842.1"/>
    </source>
</evidence>
<feature type="compositionally biased region" description="Low complexity" evidence="1">
    <location>
        <begin position="1"/>
        <end position="13"/>
    </location>
</feature>
<keyword evidence="2" id="KW-0472">Membrane</keyword>
<sequence>MARGVAVVTAAAADRPRRPRRQRGAEESLGSIVLGFESLIAFLGGLVVYGLRALPEPIPAWWGIVAGTVVALLMIVTAGLLRHRWAVVVGWMLQVVVALGAILVPALLFVALIFGGMWGYATIKGASLDARNARRAAELGNGTETD</sequence>
<protein>
    <submittedName>
        <fullName evidence="3">DUF4233 domain-containing protein</fullName>
    </submittedName>
</protein>
<dbReference type="EMBL" id="CP139779">
    <property type="protein sequence ID" value="WQB68842.1"/>
    <property type="molecule type" value="Genomic_DNA"/>
</dbReference>
<evidence type="ECO:0000256" key="2">
    <source>
        <dbReference type="SAM" id="Phobius"/>
    </source>
</evidence>
<name>A0ABZ0VAL8_9MICO</name>
<evidence type="ECO:0000256" key="1">
    <source>
        <dbReference type="SAM" id="MobiDB-lite"/>
    </source>
</evidence>
<keyword evidence="4" id="KW-1185">Reference proteome</keyword>
<reference evidence="3 4" key="1">
    <citation type="submission" date="2023-06" db="EMBL/GenBank/DDBJ databases">
        <title>Rock-solubilizing bacteria, Microbacterium invictum, promotes re-establishment of vegetation in rocky wasteland by accelerating rock bio-weathering and reshaping soil bacterial community.</title>
        <authorList>
            <person name="Liu C."/>
        </authorList>
    </citation>
    <scope>NUCLEOTIDE SEQUENCE [LARGE SCALE GENOMIC DNA]</scope>
    <source>
        <strain evidence="3 4">X-18</strain>
    </source>
</reference>
<dbReference type="Pfam" id="PF14017">
    <property type="entry name" value="DUF4233"/>
    <property type="match status" value="1"/>
</dbReference>
<keyword evidence="2" id="KW-1133">Transmembrane helix</keyword>
<feature type="region of interest" description="Disordered" evidence="1">
    <location>
        <begin position="1"/>
        <end position="23"/>
    </location>
</feature>
<dbReference type="RefSeq" id="WP_322408946.1">
    <property type="nucleotide sequence ID" value="NZ_CP139779.1"/>
</dbReference>
<gene>
    <name evidence="3" type="ORF">T9R20_08905</name>
</gene>
<feature type="transmembrane region" description="Helical" evidence="2">
    <location>
        <begin position="61"/>
        <end position="81"/>
    </location>
</feature>
<organism evidence="3 4">
    <name type="scientific">Microbacterium invictum</name>
    <dbReference type="NCBI Taxonomy" id="515415"/>
    <lineage>
        <taxon>Bacteria</taxon>
        <taxon>Bacillati</taxon>
        <taxon>Actinomycetota</taxon>
        <taxon>Actinomycetes</taxon>
        <taxon>Micrococcales</taxon>
        <taxon>Microbacteriaceae</taxon>
        <taxon>Microbacterium</taxon>
    </lineage>
</organism>
<accession>A0ABZ0VAL8</accession>
<dbReference type="Proteomes" id="UP001324533">
    <property type="component" value="Chromosome"/>
</dbReference>
<evidence type="ECO:0000313" key="4">
    <source>
        <dbReference type="Proteomes" id="UP001324533"/>
    </source>
</evidence>
<feature type="transmembrane region" description="Helical" evidence="2">
    <location>
        <begin position="88"/>
        <end position="114"/>
    </location>
</feature>
<dbReference type="InterPro" id="IPR025327">
    <property type="entry name" value="DUF4233"/>
</dbReference>
<proteinExistence type="predicted"/>